<dbReference type="InterPro" id="IPR018509">
    <property type="entry name" value="DHquinase_II_CS"/>
</dbReference>
<keyword evidence="12" id="KW-1185">Reference proteome</keyword>
<name>A0A9X3WXV4_9BACI</name>
<evidence type="ECO:0000256" key="4">
    <source>
        <dbReference type="ARBA" id="ARBA00011193"/>
    </source>
</evidence>
<dbReference type="GO" id="GO:0019631">
    <property type="term" value="P:quinate catabolic process"/>
    <property type="evidence" value="ECO:0007669"/>
    <property type="project" value="TreeGrafter"/>
</dbReference>
<proteinExistence type="inferred from homology"/>
<dbReference type="Proteomes" id="UP001145050">
    <property type="component" value="Unassembled WGS sequence"/>
</dbReference>
<dbReference type="PROSITE" id="PS01029">
    <property type="entry name" value="DEHYDROQUINASE_II"/>
    <property type="match status" value="1"/>
</dbReference>
<comment type="pathway">
    <text evidence="2 7">Metabolic intermediate biosynthesis; chorismate biosynthesis; chorismate from D-erythrose 4-phosphate and phosphoenolpyruvate: step 3/7.</text>
</comment>
<feature type="binding site" evidence="7 9">
    <location>
        <position position="74"/>
    </location>
    <ligand>
        <name>substrate</name>
    </ligand>
</feature>
<organism evidence="11 12">
    <name type="scientific">Terrihalobacillus insolitus</name>
    <dbReference type="NCBI Taxonomy" id="2950438"/>
    <lineage>
        <taxon>Bacteria</taxon>
        <taxon>Bacillati</taxon>
        <taxon>Bacillota</taxon>
        <taxon>Bacilli</taxon>
        <taxon>Bacillales</taxon>
        <taxon>Bacillaceae</taxon>
        <taxon>Terrihalobacillus</taxon>
    </lineage>
</organism>
<comment type="caution">
    <text evidence="11">The sequence shown here is derived from an EMBL/GenBank/DDBJ whole genome shotgun (WGS) entry which is preliminary data.</text>
</comment>
<feature type="binding site" evidence="7 9">
    <location>
        <position position="87"/>
    </location>
    <ligand>
        <name>substrate</name>
    </ligand>
</feature>
<keyword evidence="7" id="KW-0028">Amino-acid biosynthesis</keyword>
<dbReference type="NCBIfam" id="NF003807">
    <property type="entry name" value="PRK05395.1-4"/>
    <property type="match status" value="1"/>
</dbReference>
<dbReference type="Pfam" id="PF01220">
    <property type="entry name" value="DHquinase_II"/>
    <property type="match status" value="1"/>
</dbReference>
<evidence type="ECO:0000313" key="11">
    <source>
        <dbReference type="EMBL" id="MDC3425299.1"/>
    </source>
</evidence>
<evidence type="ECO:0000256" key="5">
    <source>
        <dbReference type="ARBA" id="ARBA00012060"/>
    </source>
</evidence>
<keyword evidence="7" id="KW-0057">Aromatic amino acid biosynthesis</keyword>
<evidence type="ECO:0000313" key="12">
    <source>
        <dbReference type="Proteomes" id="UP001145050"/>
    </source>
</evidence>
<dbReference type="InterPro" id="IPR036441">
    <property type="entry name" value="DHquinase_II_sf"/>
</dbReference>
<dbReference type="PANTHER" id="PTHR21272">
    <property type="entry name" value="CATABOLIC 3-DEHYDROQUINASE"/>
    <property type="match status" value="1"/>
</dbReference>
<dbReference type="EC" id="4.2.1.10" evidence="5 7"/>
<feature type="active site" description="Proton acceptor" evidence="7 8">
    <location>
        <position position="23"/>
    </location>
</feature>
<accession>A0A9X3WXV4</accession>
<dbReference type="NCBIfam" id="NF003805">
    <property type="entry name" value="PRK05395.1-2"/>
    <property type="match status" value="1"/>
</dbReference>
<feature type="active site" description="Proton donor" evidence="7 8">
    <location>
        <position position="100"/>
    </location>
</feature>
<dbReference type="RefSeq" id="WP_272437107.1">
    <property type="nucleotide sequence ID" value="NZ_JAMQKB010000013.1"/>
</dbReference>
<dbReference type="CDD" id="cd00466">
    <property type="entry name" value="DHQase_II"/>
    <property type="match status" value="1"/>
</dbReference>
<dbReference type="NCBIfam" id="NF003806">
    <property type="entry name" value="PRK05395.1-3"/>
    <property type="match status" value="1"/>
</dbReference>
<feature type="binding site" evidence="7 9">
    <location>
        <begin position="101"/>
        <end position="102"/>
    </location>
    <ligand>
        <name>substrate</name>
    </ligand>
</feature>
<evidence type="ECO:0000256" key="1">
    <source>
        <dbReference type="ARBA" id="ARBA00001864"/>
    </source>
</evidence>
<reference evidence="11" key="1">
    <citation type="submission" date="2022-06" db="EMBL/GenBank/DDBJ databases">
        <title>Aquibacillus sp. a new bacterium isolated from soil saline samples.</title>
        <authorList>
            <person name="Galisteo C."/>
            <person name="De La Haba R."/>
            <person name="Sanchez-Porro C."/>
            <person name="Ventosa A."/>
        </authorList>
    </citation>
    <scope>NUCLEOTIDE SEQUENCE</scope>
    <source>
        <strain evidence="11">3ASR75-11</strain>
    </source>
</reference>
<feature type="site" description="Transition state stabilizer" evidence="7 10">
    <location>
        <position position="18"/>
    </location>
</feature>
<feature type="binding site" evidence="7 9">
    <location>
        <position position="80"/>
    </location>
    <ligand>
        <name>substrate</name>
    </ligand>
</feature>
<evidence type="ECO:0000256" key="10">
    <source>
        <dbReference type="PIRSR" id="PIRSR001399-3"/>
    </source>
</evidence>
<dbReference type="GO" id="GO:0003855">
    <property type="term" value="F:3-dehydroquinate dehydratase activity"/>
    <property type="evidence" value="ECO:0007669"/>
    <property type="project" value="UniProtKB-UniRule"/>
</dbReference>
<comment type="catalytic activity">
    <reaction evidence="1 7">
        <text>3-dehydroquinate = 3-dehydroshikimate + H2O</text>
        <dbReference type="Rhea" id="RHEA:21096"/>
        <dbReference type="ChEBI" id="CHEBI:15377"/>
        <dbReference type="ChEBI" id="CHEBI:16630"/>
        <dbReference type="ChEBI" id="CHEBI:32364"/>
        <dbReference type="EC" id="4.2.1.10"/>
    </reaction>
</comment>
<dbReference type="GO" id="GO:0009423">
    <property type="term" value="P:chorismate biosynthetic process"/>
    <property type="evidence" value="ECO:0007669"/>
    <property type="project" value="UniProtKB-UniRule"/>
</dbReference>
<comment type="subunit">
    <text evidence="4 7">Homododecamer.</text>
</comment>
<evidence type="ECO:0000256" key="2">
    <source>
        <dbReference type="ARBA" id="ARBA00004902"/>
    </source>
</evidence>
<dbReference type="GO" id="GO:0009073">
    <property type="term" value="P:aromatic amino acid family biosynthetic process"/>
    <property type="evidence" value="ECO:0007669"/>
    <property type="project" value="UniProtKB-KW"/>
</dbReference>
<evidence type="ECO:0000256" key="8">
    <source>
        <dbReference type="PIRSR" id="PIRSR001399-1"/>
    </source>
</evidence>
<feature type="binding site" evidence="7 9">
    <location>
        <position position="111"/>
    </location>
    <ligand>
        <name>substrate</name>
    </ligand>
</feature>
<comment type="function">
    <text evidence="7">Catalyzes a trans-dehydration via an enolate intermediate.</text>
</comment>
<dbReference type="Gene3D" id="3.40.50.9100">
    <property type="entry name" value="Dehydroquinase, class II"/>
    <property type="match status" value="1"/>
</dbReference>
<gene>
    <name evidence="7 11" type="primary">aroQ</name>
    <name evidence="11" type="ORF">NC797_12390</name>
</gene>
<comment type="similarity">
    <text evidence="3 7">Belongs to the type-II 3-dehydroquinase family.</text>
</comment>
<dbReference type="GO" id="GO:0008652">
    <property type="term" value="P:amino acid biosynthetic process"/>
    <property type="evidence" value="ECO:0007669"/>
    <property type="project" value="UniProtKB-KW"/>
</dbReference>
<dbReference type="HAMAP" id="MF_00169">
    <property type="entry name" value="AroQ"/>
    <property type="match status" value="1"/>
</dbReference>
<dbReference type="AlphaFoldDB" id="A0A9X3WXV4"/>
<dbReference type="NCBIfam" id="TIGR01088">
    <property type="entry name" value="aroQ"/>
    <property type="match status" value="1"/>
</dbReference>
<evidence type="ECO:0000256" key="3">
    <source>
        <dbReference type="ARBA" id="ARBA00011037"/>
    </source>
</evidence>
<protein>
    <recommendedName>
        <fullName evidence="5 7">3-dehydroquinate dehydratase</fullName>
        <shortName evidence="7">3-dehydroquinase</shortName>
        <ecNumber evidence="5 7">4.2.1.10</ecNumber>
    </recommendedName>
    <alternativeName>
        <fullName evidence="7">Type II DHQase</fullName>
    </alternativeName>
</protein>
<evidence type="ECO:0000256" key="6">
    <source>
        <dbReference type="ARBA" id="ARBA00023239"/>
    </source>
</evidence>
<dbReference type="PIRSF" id="PIRSF001399">
    <property type="entry name" value="DHquinase_II"/>
    <property type="match status" value="1"/>
</dbReference>
<keyword evidence="6 7" id="KW-0456">Lyase</keyword>
<dbReference type="PANTHER" id="PTHR21272:SF3">
    <property type="entry name" value="CATABOLIC 3-DEHYDROQUINASE"/>
    <property type="match status" value="1"/>
</dbReference>
<dbReference type="InterPro" id="IPR001874">
    <property type="entry name" value="DHquinase_II"/>
</dbReference>
<dbReference type="SUPFAM" id="SSF52304">
    <property type="entry name" value="Type II 3-dehydroquinate dehydratase"/>
    <property type="match status" value="1"/>
</dbReference>
<sequence>MKRLLLLNGPNLNLLGNREPQVYGSATLESIVQDVTNFAKTFDYVVEDYQSNHEGELIDLIQQAEGKYRGIIFNPGAYTHTSIALRDAISSISVPVIEVHLSNVHRRESFRHTSMLAPVCKGQIVGLGSIGYRLAATVFMEENA</sequence>
<evidence type="ECO:0000256" key="9">
    <source>
        <dbReference type="PIRSR" id="PIRSR001399-2"/>
    </source>
</evidence>
<dbReference type="EMBL" id="JAMQKB010000013">
    <property type="protein sequence ID" value="MDC3425299.1"/>
    <property type="molecule type" value="Genomic_DNA"/>
</dbReference>
<evidence type="ECO:0000256" key="7">
    <source>
        <dbReference type="HAMAP-Rule" id="MF_00169"/>
    </source>
</evidence>